<evidence type="ECO:0000256" key="1">
    <source>
        <dbReference type="SAM" id="Phobius"/>
    </source>
</evidence>
<dbReference type="NCBIfam" id="TIGR00254">
    <property type="entry name" value="GGDEF"/>
    <property type="match status" value="1"/>
</dbReference>
<organism evidence="4 5">
    <name type="scientific">Paenibacillus nanensis</name>
    <dbReference type="NCBI Taxonomy" id="393251"/>
    <lineage>
        <taxon>Bacteria</taxon>
        <taxon>Bacillati</taxon>
        <taxon>Bacillota</taxon>
        <taxon>Bacilli</taxon>
        <taxon>Bacillales</taxon>
        <taxon>Paenibacillaceae</taxon>
        <taxon>Paenibacillus</taxon>
    </lineage>
</organism>
<feature type="domain" description="GGDEF" evidence="3">
    <location>
        <begin position="479"/>
        <end position="611"/>
    </location>
</feature>
<gene>
    <name evidence="4" type="ORF">D3P08_02345</name>
</gene>
<dbReference type="OrthoDB" id="9759607at2"/>
<reference evidence="4 5" key="1">
    <citation type="submission" date="2018-09" db="EMBL/GenBank/DDBJ databases">
        <title>Paenibacillus aracenensis nov. sp. isolated from a cave in southern Spain.</title>
        <authorList>
            <person name="Jurado V."/>
            <person name="Gutierrez-Patricio S."/>
            <person name="Gonzalez-Pimentel J.L."/>
            <person name="Miller A.Z."/>
            <person name="Laiz L."/>
            <person name="Saiz-Jimenez C."/>
        </authorList>
    </citation>
    <scope>NUCLEOTIDE SEQUENCE [LARGE SCALE GENOMIC DNA]</scope>
    <source>
        <strain evidence="4 5">DSM 22867</strain>
    </source>
</reference>
<proteinExistence type="predicted"/>
<dbReference type="InterPro" id="IPR043128">
    <property type="entry name" value="Rev_trsase/Diguanyl_cyclase"/>
</dbReference>
<feature type="transmembrane region" description="Helical" evidence="1">
    <location>
        <begin position="172"/>
        <end position="196"/>
    </location>
</feature>
<keyword evidence="1" id="KW-1133">Transmembrane helix</keyword>
<keyword evidence="1" id="KW-0472">Membrane</keyword>
<dbReference type="InterPro" id="IPR001633">
    <property type="entry name" value="EAL_dom"/>
</dbReference>
<dbReference type="PANTHER" id="PTHR44757:SF2">
    <property type="entry name" value="BIOFILM ARCHITECTURE MAINTENANCE PROTEIN MBAA"/>
    <property type="match status" value="1"/>
</dbReference>
<comment type="caution">
    <text evidence="4">The sequence shown here is derived from an EMBL/GenBank/DDBJ whole genome shotgun (WGS) entry which is preliminary data.</text>
</comment>
<dbReference type="SMART" id="SM00052">
    <property type="entry name" value="EAL"/>
    <property type="match status" value="1"/>
</dbReference>
<dbReference type="InterPro" id="IPR029787">
    <property type="entry name" value="Nucleotide_cyclase"/>
</dbReference>
<evidence type="ECO:0000313" key="5">
    <source>
        <dbReference type="Proteomes" id="UP000266482"/>
    </source>
</evidence>
<dbReference type="Pfam" id="PF00990">
    <property type="entry name" value="GGDEF"/>
    <property type="match status" value="1"/>
</dbReference>
<keyword evidence="1" id="KW-0812">Transmembrane</keyword>
<keyword evidence="5" id="KW-1185">Reference proteome</keyword>
<dbReference type="Pfam" id="PF00563">
    <property type="entry name" value="EAL"/>
    <property type="match status" value="1"/>
</dbReference>
<dbReference type="CDD" id="cd01948">
    <property type="entry name" value="EAL"/>
    <property type="match status" value="1"/>
</dbReference>
<dbReference type="InterPro" id="IPR035919">
    <property type="entry name" value="EAL_sf"/>
</dbReference>
<evidence type="ECO:0000313" key="4">
    <source>
        <dbReference type="EMBL" id="RIX60418.1"/>
    </source>
</evidence>
<dbReference type="CDD" id="cd01949">
    <property type="entry name" value="GGDEF"/>
    <property type="match status" value="1"/>
</dbReference>
<dbReference type="Gene3D" id="3.30.70.270">
    <property type="match status" value="1"/>
</dbReference>
<feature type="transmembrane region" description="Helical" evidence="1">
    <location>
        <begin position="132"/>
        <end position="152"/>
    </location>
</feature>
<dbReference type="PROSITE" id="PS50887">
    <property type="entry name" value="GGDEF"/>
    <property type="match status" value="1"/>
</dbReference>
<dbReference type="SUPFAM" id="SSF141868">
    <property type="entry name" value="EAL domain-like"/>
    <property type="match status" value="1"/>
</dbReference>
<dbReference type="PANTHER" id="PTHR44757">
    <property type="entry name" value="DIGUANYLATE CYCLASE DGCP"/>
    <property type="match status" value="1"/>
</dbReference>
<dbReference type="InterPro" id="IPR052155">
    <property type="entry name" value="Biofilm_reg_signaling"/>
</dbReference>
<dbReference type="AlphaFoldDB" id="A0A3A1VHK4"/>
<feature type="transmembrane region" description="Helical" evidence="1">
    <location>
        <begin position="35"/>
        <end position="54"/>
    </location>
</feature>
<feature type="transmembrane region" description="Helical" evidence="1">
    <location>
        <begin position="66"/>
        <end position="92"/>
    </location>
</feature>
<dbReference type="Proteomes" id="UP000266482">
    <property type="component" value="Unassembled WGS sequence"/>
</dbReference>
<dbReference type="EMBL" id="QXQA01000001">
    <property type="protein sequence ID" value="RIX60418.1"/>
    <property type="molecule type" value="Genomic_DNA"/>
</dbReference>
<protein>
    <submittedName>
        <fullName evidence="4">EAL domain-containing protein</fullName>
    </submittedName>
</protein>
<name>A0A3A1VHK4_9BACL</name>
<dbReference type="SMART" id="SM00267">
    <property type="entry name" value="GGDEF"/>
    <property type="match status" value="1"/>
</dbReference>
<dbReference type="SUPFAM" id="SSF55073">
    <property type="entry name" value="Nucleotide cyclase"/>
    <property type="match status" value="1"/>
</dbReference>
<evidence type="ECO:0000259" key="2">
    <source>
        <dbReference type="PROSITE" id="PS50883"/>
    </source>
</evidence>
<evidence type="ECO:0000259" key="3">
    <source>
        <dbReference type="PROSITE" id="PS50887"/>
    </source>
</evidence>
<feature type="transmembrane region" description="Helical" evidence="1">
    <location>
        <begin position="351"/>
        <end position="372"/>
    </location>
</feature>
<sequence length="878" mass="99798">MWKRKVHSQLMLRWLFFAGAFALSIFSAAQHLQLIYGITFVFANIPLLMLMRLYGLRIGLACSGIAYTVAIFFFDAPYFILIFLLELCWLGLLPRRKITVLAADVLFWTVFGFPLILLIYLRTGPFSGMEFFVLLAISAVNGFFNTLIAGMTDCLPILRRLRFGRDGGRTSVPFSCALMNVTLITVTLPFLLVMMISGWNSYDATMHAANQASRNTAHMIADELKQWSEEDMLGLRLQNMIQLSYLNDIVDRHAANQAFDLAVMNPEQRLLAASNPVPWAEGIVLSIRAAKDIADNFYIEMPKSSSSRLLPTQKWRDARYVYKANISDRVPLLLTISYPIENYKEQIFKDYLYHLLYMLASVAAAGALAFAMSRWLSRGLMELAGSTTNLPDKLKRKISLDWPTSSILEINSLVHNVKDMSHNLVQMFRESERMNAQLRESEEKLHHLAYYDSLTGLPNRHHFQQALGAMFSELEGSGERVAVMFLDLNRFKQINDSLGHAAGDVLLCHVARRFQALSDSSCSVYRLGGDEFVFVQRFREERAPRELAERICAAFDQPFMLGESSVYTTTSIGISVYPNHGTSIDDIVKKADIAMYVAKDKGMSVYQFYNQELEDSLSEKMELENGMRNAVEAGQLYLEYQPKVDPHTGEPVGFEALVRWNHPEKGFISPAKFIPLAESTGLIIDIDMWVFREACRQTKAWQDGGLMSLPVSVNLSAKHFGQVPLVDNIRQILQETGLEGKFIRIEITESVFIRKLDDVIEILKQIRDMGIGVSIDDFGTGYSSLNQLQRLPISVVKLDRNFIENADRDRRKSSVVRAVIELAHSMDLKVVAEGIETEQERSFFAGLNCDELQGYYFSKPLSKERFERYIQSRNEREV</sequence>
<dbReference type="PROSITE" id="PS50883">
    <property type="entry name" value="EAL"/>
    <property type="match status" value="1"/>
</dbReference>
<dbReference type="InterPro" id="IPR000160">
    <property type="entry name" value="GGDEF_dom"/>
</dbReference>
<feature type="transmembrane region" description="Helical" evidence="1">
    <location>
        <begin position="12"/>
        <end position="29"/>
    </location>
</feature>
<dbReference type="Gene3D" id="3.20.20.450">
    <property type="entry name" value="EAL domain"/>
    <property type="match status" value="1"/>
</dbReference>
<feature type="transmembrane region" description="Helical" evidence="1">
    <location>
        <begin position="98"/>
        <end position="120"/>
    </location>
</feature>
<accession>A0A3A1VHK4</accession>
<feature type="domain" description="EAL" evidence="2">
    <location>
        <begin position="620"/>
        <end position="874"/>
    </location>
</feature>
<dbReference type="RefSeq" id="WP_119597793.1">
    <property type="nucleotide sequence ID" value="NZ_QXQA01000001.1"/>
</dbReference>
<dbReference type="FunFam" id="3.20.20.450:FF:000001">
    <property type="entry name" value="Cyclic di-GMP phosphodiesterase yahA"/>
    <property type="match status" value="1"/>
</dbReference>